<evidence type="ECO:0000256" key="1">
    <source>
        <dbReference type="SAM" id="MobiDB-lite"/>
    </source>
</evidence>
<feature type="region of interest" description="Disordered" evidence="1">
    <location>
        <begin position="82"/>
        <end position="130"/>
    </location>
</feature>
<gene>
    <name evidence="2" type="ORF">PGLA1383_LOCUS10004</name>
</gene>
<name>A0A813DVF3_POLGL</name>
<dbReference type="AlphaFoldDB" id="A0A813DVF3"/>
<feature type="region of interest" description="Disordered" evidence="1">
    <location>
        <begin position="38"/>
        <end position="69"/>
    </location>
</feature>
<proteinExistence type="predicted"/>
<evidence type="ECO:0000313" key="3">
    <source>
        <dbReference type="Proteomes" id="UP000654075"/>
    </source>
</evidence>
<reference evidence="2" key="1">
    <citation type="submission" date="2021-02" db="EMBL/GenBank/DDBJ databases">
        <authorList>
            <person name="Dougan E. K."/>
            <person name="Rhodes N."/>
            <person name="Thang M."/>
            <person name="Chan C."/>
        </authorList>
    </citation>
    <scope>NUCLEOTIDE SEQUENCE</scope>
</reference>
<comment type="caution">
    <text evidence="2">The sequence shown here is derived from an EMBL/GenBank/DDBJ whole genome shotgun (WGS) entry which is preliminary data.</text>
</comment>
<protein>
    <submittedName>
        <fullName evidence="2">Uncharacterized protein</fullName>
    </submittedName>
</protein>
<sequence>FRSPSPVRLVDNTQMLNVAPPLYRVPGSTDPIVYRGALQPAEPKRRQPSRNAYGGRSTGQTKKIGQLLSPLRTWAKRELERSFQEESWPNNNNNTADNKTLRDTTTTTTTTTHNNNNNNQQQQQQQHYKLDQQGSLLSPQGTEMSEPEVTETKAKVSGEFEQSEEAYILSAFGNERNEHWAPQAQSATAAALASEAAQAALEQDWIHSSRRWGRLDTETIAARTDTTLGEKSGKRTPPDASLGERSGNRSPQVDSLAATLNLLRWRAADRGGLQAPPGPPVEEARDLAAGNGAGRLHLICIQVRESRSHDLINSEEDPPYALLVNEAGSNHKLFGCT</sequence>
<organism evidence="2 3">
    <name type="scientific">Polarella glacialis</name>
    <name type="common">Dinoflagellate</name>
    <dbReference type="NCBI Taxonomy" id="89957"/>
    <lineage>
        <taxon>Eukaryota</taxon>
        <taxon>Sar</taxon>
        <taxon>Alveolata</taxon>
        <taxon>Dinophyceae</taxon>
        <taxon>Suessiales</taxon>
        <taxon>Suessiaceae</taxon>
        <taxon>Polarella</taxon>
    </lineage>
</organism>
<feature type="non-terminal residue" evidence="2">
    <location>
        <position position="337"/>
    </location>
</feature>
<feature type="region of interest" description="Disordered" evidence="1">
    <location>
        <begin position="221"/>
        <end position="253"/>
    </location>
</feature>
<evidence type="ECO:0000313" key="2">
    <source>
        <dbReference type="EMBL" id="CAE8591330.1"/>
    </source>
</evidence>
<feature type="compositionally biased region" description="Low complexity" evidence="1">
    <location>
        <begin position="104"/>
        <end position="127"/>
    </location>
</feature>
<dbReference type="Proteomes" id="UP000654075">
    <property type="component" value="Unassembled WGS sequence"/>
</dbReference>
<dbReference type="EMBL" id="CAJNNV010004862">
    <property type="protein sequence ID" value="CAE8591330.1"/>
    <property type="molecule type" value="Genomic_DNA"/>
</dbReference>
<accession>A0A813DVF3</accession>
<keyword evidence="3" id="KW-1185">Reference proteome</keyword>